<dbReference type="AlphaFoldDB" id="A0A388KYM2"/>
<protein>
    <submittedName>
        <fullName evidence="2">Uncharacterized protein</fullName>
    </submittedName>
</protein>
<dbReference type="Proteomes" id="UP000265515">
    <property type="component" value="Unassembled WGS sequence"/>
</dbReference>
<evidence type="ECO:0000313" key="2">
    <source>
        <dbReference type="EMBL" id="GBG75160.1"/>
    </source>
</evidence>
<organism evidence="2 3">
    <name type="scientific">Chara braunii</name>
    <name type="common">Braun's stonewort</name>
    <dbReference type="NCBI Taxonomy" id="69332"/>
    <lineage>
        <taxon>Eukaryota</taxon>
        <taxon>Viridiplantae</taxon>
        <taxon>Streptophyta</taxon>
        <taxon>Charophyceae</taxon>
        <taxon>Charales</taxon>
        <taxon>Characeae</taxon>
        <taxon>Chara</taxon>
    </lineage>
</organism>
<evidence type="ECO:0000313" key="3">
    <source>
        <dbReference type="Proteomes" id="UP000265515"/>
    </source>
</evidence>
<feature type="compositionally biased region" description="Basic and acidic residues" evidence="1">
    <location>
        <begin position="83"/>
        <end position="96"/>
    </location>
</feature>
<keyword evidence="3" id="KW-1185">Reference proteome</keyword>
<gene>
    <name evidence="2" type="ORF">CBR_g19673</name>
</gene>
<dbReference type="InterPro" id="IPR002696">
    <property type="entry name" value="Membr_insert_effic_factor_YidD"/>
</dbReference>
<feature type="compositionally biased region" description="Acidic residues" evidence="1">
    <location>
        <begin position="253"/>
        <end position="270"/>
    </location>
</feature>
<evidence type="ECO:0000256" key="1">
    <source>
        <dbReference type="SAM" id="MobiDB-lite"/>
    </source>
</evidence>
<sequence>MGKITSPVERAGAHGGGEGGGGVERARETLRVSLGKGSRTNGPDRRGKVLRRCASASDWAGDEEDGQLADHLHHWGWQVQYTDEERGAPGEQDNAHESYAISSSSAYQKHGENERERRRRRRRHPDSPSVVCNQPPRGTEEWPEEAAGYDDGDDGSGPDEAYVDGLDADDVEIGLEEDEDRDAGDGANVCGEDDMTADMNEGDPEDGSGLPAKTPHMETNLEEEETDKKVDDSDPDENGSSLPAKTPEMGKEVEDEEENDKGDGNGDEEKEQIGVKAAVTLLRFYKREISPWIPGSCRYVPTCLSLESPFLWAVDSEGDGEKRRFESGLEQNLSGGQGADGMTQGQKGIGMTLEAGQAQGDEKKDGDWIVQQAKEKRRTTRKAAAIARAQFSNRTSDVLTVVNAPKVYEKAEKREFCTAAFHHLKTMKEMVMLRKQLVKIAVRQWEQQKEDDDCTDAAVWLDMRGPRT</sequence>
<feature type="compositionally biased region" description="Acidic residues" evidence="1">
    <location>
        <begin position="141"/>
        <end position="157"/>
    </location>
</feature>
<feature type="region of interest" description="Disordered" evidence="1">
    <location>
        <begin position="1"/>
        <end position="49"/>
    </location>
</feature>
<feature type="compositionally biased region" description="Acidic residues" evidence="1">
    <location>
        <begin position="166"/>
        <end position="182"/>
    </location>
</feature>
<feature type="compositionally biased region" description="Acidic residues" evidence="1">
    <location>
        <begin position="191"/>
        <end position="206"/>
    </location>
</feature>
<dbReference type="Gramene" id="GBG75160">
    <property type="protein sequence ID" value="GBG75160"/>
    <property type="gene ID" value="CBR_g19673"/>
</dbReference>
<name>A0A388KYM2_CHABU</name>
<feature type="region of interest" description="Disordered" evidence="1">
    <location>
        <begin position="80"/>
        <end position="272"/>
    </location>
</feature>
<dbReference type="PANTHER" id="PTHR33383">
    <property type="entry name" value="MEMBRANE PROTEIN INSERTION EFFICIENCY FACTOR-RELATED"/>
    <property type="match status" value="1"/>
</dbReference>
<dbReference type="EMBL" id="BFEA01000218">
    <property type="protein sequence ID" value="GBG75160.1"/>
    <property type="molecule type" value="Genomic_DNA"/>
</dbReference>
<feature type="compositionally biased region" description="Gly residues" evidence="1">
    <location>
        <begin position="13"/>
        <end position="23"/>
    </location>
</feature>
<reference evidence="2 3" key="1">
    <citation type="journal article" date="2018" name="Cell">
        <title>The Chara Genome: Secondary Complexity and Implications for Plant Terrestrialization.</title>
        <authorList>
            <person name="Nishiyama T."/>
            <person name="Sakayama H."/>
            <person name="Vries J.D."/>
            <person name="Buschmann H."/>
            <person name="Saint-Marcoux D."/>
            <person name="Ullrich K.K."/>
            <person name="Haas F.B."/>
            <person name="Vanderstraeten L."/>
            <person name="Becker D."/>
            <person name="Lang D."/>
            <person name="Vosolsobe S."/>
            <person name="Rombauts S."/>
            <person name="Wilhelmsson P.K.I."/>
            <person name="Janitza P."/>
            <person name="Kern R."/>
            <person name="Heyl A."/>
            <person name="Rumpler F."/>
            <person name="Villalobos L.I.A.C."/>
            <person name="Clay J.M."/>
            <person name="Skokan R."/>
            <person name="Toyoda A."/>
            <person name="Suzuki Y."/>
            <person name="Kagoshima H."/>
            <person name="Schijlen E."/>
            <person name="Tajeshwar N."/>
            <person name="Catarino B."/>
            <person name="Hetherington A.J."/>
            <person name="Saltykova A."/>
            <person name="Bonnot C."/>
            <person name="Breuninger H."/>
            <person name="Symeonidi A."/>
            <person name="Radhakrishnan G.V."/>
            <person name="Van Nieuwerburgh F."/>
            <person name="Deforce D."/>
            <person name="Chang C."/>
            <person name="Karol K.G."/>
            <person name="Hedrich R."/>
            <person name="Ulvskov P."/>
            <person name="Glockner G."/>
            <person name="Delwiche C.F."/>
            <person name="Petrasek J."/>
            <person name="Van de Peer Y."/>
            <person name="Friml J."/>
            <person name="Beilby M."/>
            <person name="Dolan L."/>
            <person name="Kohara Y."/>
            <person name="Sugano S."/>
            <person name="Fujiyama A."/>
            <person name="Delaux P.-M."/>
            <person name="Quint M."/>
            <person name="TheiBen G."/>
            <person name="Hagemann M."/>
            <person name="Harholt J."/>
            <person name="Dunand C."/>
            <person name="Zachgo S."/>
            <person name="Langdale J."/>
            <person name="Maumus F."/>
            <person name="Straeten D.V.D."/>
            <person name="Gould S.B."/>
            <person name="Rensing S.A."/>
        </authorList>
    </citation>
    <scope>NUCLEOTIDE SEQUENCE [LARGE SCALE GENOMIC DNA]</scope>
    <source>
        <strain evidence="2 3">S276</strain>
    </source>
</reference>
<accession>A0A388KYM2</accession>
<proteinExistence type="predicted"/>
<comment type="caution">
    <text evidence="2">The sequence shown here is derived from an EMBL/GenBank/DDBJ whole genome shotgun (WGS) entry which is preliminary data.</text>
</comment>
<dbReference type="PANTHER" id="PTHR33383:SF1">
    <property type="entry name" value="MEMBRANE PROTEIN INSERTION EFFICIENCY FACTOR-RELATED"/>
    <property type="match status" value="1"/>
</dbReference>